<reference evidence="1 2" key="1">
    <citation type="submission" date="2015-11" db="EMBL/GenBank/DDBJ databases">
        <title>Genome sequence of Pyrodictium occultum PL-19, a marine hyperthermophilic archaeon isolated from Volcano, Italy.</title>
        <authorList>
            <person name="Utturkar S."/>
            <person name="Huber H."/>
            <person name="Leptihn S."/>
            <person name="Brown S."/>
            <person name="Stetter K.O."/>
            <person name="Podar M."/>
        </authorList>
    </citation>
    <scope>NUCLEOTIDE SEQUENCE [LARGE SCALE GENOMIC DNA]</scope>
    <source>
        <strain evidence="1 2">PL-19</strain>
    </source>
</reference>
<evidence type="ECO:0000313" key="1">
    <source>
        <dbReference type="EMBL" id="KSW11984.1"/>
    </source>
</evidence>
<gene>
    <name evidence="1" type="ORF">CF15_04125</name>
</gene>
<dbReference type="EMBL" id="LNTB01000001">
    <property type="protein sequence ID" value="KSW11984.1"/>
    <property type="molecule type" value="Genomic_DNA"/>
</dbReference>
<organism evidence="1 2">
    <name type="scientific">Pyrodictium occultum</name>
    <dbReference type="NCBI Taxonomy" id="2309"/>
    <lineage>
        <taxon>Archaea</taxon>
        <taxon>Thermoproteota</taxon>
        <taxon>Thermoprotei</taxon>
        <taxon>Desulfurococcales</taxon>
        <taxon>Pyrodictiaceae</taxon>
        <taxon>Pyrodictium</taxon>
    </lineage>
</organism>
<sequence>MAKYENFYVRWGPGALELRVMSDALELRAANARMLFEPRSILLEARYSYRKEVEDKNRKTLYIGFAEPLKPLEAPRVDIVGRTYVGYFEVIYTDLDFEKYLTVITPASFLYDYFVVTTRDLMVHLQAKRKLYYEEEPYDKISVHIV</sequence>
<proteinExistence type="predicted"/>
<dbReference type="Proteomes" id="UP000053352">
    <property type="component" value="Unassembled WGS sequence"/>
</dbReference>
<accession>A0A0V8RVC3</accession>
<evidence type="ECO:0000313" key="2">
    <source>
        <dbReference type="Proteomes" id="UP000053352"/>
    </source>
</evidence>
<dbReference type="AlphaFoldDB" id="A0A0V8RVC3"/>
<dbReference type="RefSeq" id="WP_058370664.1">
    <property type="nucleotide sequence ID" value="NZ_LNTB01000001.1"/>
</dbReference>
<keyword evidence="2" id="KW-1185">Reference proteome</keyword>
<comment type="caution">
    <text evidence="1">The sequence shown here is derived from an EMBL/GenBank/DDBJ whole genome shotgun (WGS) entry which is preliminary data.</text>
</comment>
<name>A0A0V8RVC3_PYROC</name>
<dbReference type="OrthoDB" id="14819at2157"/>
<protein>
    <submittedName>
        <fullName evidence="1">Uncharacterized protein</fullName>
    </submittedName>
</protein>